<name>A0A146K8Q6_9EUKA</name>
<evidence type="ECO:0000313" key="1">
    <source>
        <dbReference type="EMBL" id="JAP92738.1"/>
    </source>
</evidence>
<dbReference type="AlphaFoldDB" id="A0A146K8Q6"/>
<feature type="non-terminal residue" evidence="1">
    <location>
        <position position="1"/>
    </location>
</feature>
<sequence length="243" mass="28460">EYSQIQQFLTIFDKLDQQNQNQILQSRQYKKYNNILCKLGVFISLNGPNLGVTKTNYLVTTGYNFIKTFNKKEATFCIKDIENLSQSREEIKRFRFKVEYIKKMLDFGVVQNHTERGMCVSELQQFQTIECFKDFYPLDMINTFSNTSLFKKCIELGTMFDGYVDHFSAVSIPKTNEQQFINVLRQLKTDKIILINDTKRFQGNAIDVKTGRLIHLSVITDQDSMELIGLFIMQKLKESPFIE</sequence>
<reference evidence="1" key="1">
    <citation type="submission" date="2015-07" db="EMBL/GenBank/DDBJ databases">
        <title>Adaptation to a free-living lifestyle via gene acquisitions in the diplomonad Trepomonas sp. PC1.</title>
        <authorList>
            <person name="Xu F."/>
            <person name="Jerlstrom-Hultqvist J."/>
            <person name="Kolisko M."/>
            <person name="Simpson A.G.B."/>
            <person name="Roger A.J."/>
            <person name="Svard S.G."/>
            <person name="Andersson J.O."/>
        </authorList>
    </citation>
    <scope>NUCLEOTIDE SEQUENCE</scope>
    <source>
        <strain evidence="1">PC1</strain>
    </source>
</reference>
<organism evidence="1">
    <name type="scientific">Trepomonas sp. PC1</name>
    <dbReference type="NCBI Taxonomy" id="1076344"/>
    <lineage>
        <taxon>Eukaryota</taxon>
        <taxon>Metamonada</taxon>
        <taxon>Diplomonadida</taxon>
        <taxon>Hexamitidae</taxon>
        <taxon>Hexamitinae</taxon>
        <taxon>Trepomonas</taxon>
    </lineage>
</organism>
<accession>A0A146K8Q6</accession>
<proteinExistence type="predicted"/>
<feature type="non-terminal residue" evidence="1">
    <location>
        <position position="243"/>
    </location>
</feature>
<gene>
    <name evidence="1" type="ORF">TPC1_15217</name>
</gene>
<protein>
    <submittedName>
        <fullName evidence="1">Uncharacterized protein</fullName>
    </submittedName>
</protein>
<dbReference type="EMBL" id="GDID01003868">
    <property type="protein sequence ID" value="JAP92738.1"/>
    <property type="molecule type" value="Transcribed_RNA"/>
</dbReference>